<accession>A0A1R4H4V0</accession>
<evidence type="ECO:0000313" key="2">
    <source>
        <dbReference type="EMBL" id="SJM90850.1"/>
    </source>
</evidence>
<keyword evidence="3" id="KW-1185">Reference proteome</keyword>
<sequence>MPMIRVREKHQITLPKEVVSSLQVGPDSYIEYFITNNGVFMRPAPIKKVRKSIFDYAGTGGKQAYSSAQEADTFISSLRDEWNS</sequence>
<dbReference type="OrthoDB" id="7064356at2"/>
<dbReference type="Proteomes" id="UP000195667">
    <property type="component" value="Unassembled WGS sequence"/>
</dbReference>
<dbReference type="GO" id="GO:0003677">
    <property type="term" value="F:DNA binding"/>
    <property type="evidence" value="ECO:0007669"/>
    <property type="project" value="InterPro"/>
</dbReference>
<gene>
    <name evidence="2" type="ORF">CRENPOLYSF1_1600001</name>
</gene>
<reference evidence="3" key="1">
    <citation type="submission" date="2017-02" db="EMBL/GenBank/DDBJ databases">
        <authorList>
            <person name="Daims H."/>
        </authorList>
    </citation>
    <scope>NUCLEOTIDE SEQUENCE [LARGE SCALE GENOMIC DNA]</scope>
</reference>
<feature type="domain" description="SpoVT-AbrB" evidence="1">
    <location>
        <begin position="4"/>
        <end position="49"/>
    </location>
</feature>
<dbReference type="Gene3D" id="2.10.260.10">
    <property type="match status" value="1"/>
</dbReference>
<dbReference type="InterPro" id="IPR037914">
    <property type="entry name" value="SpoVT-AbrB_sf"/>
</dbReference>
<evidence type="ECO:0000259" key="1">
    <source>
        <dbReference type="SMART" id="SM00966"/>
    </source>
</evidence>
<evidence type="ECO:0000313" key="3">
    <source>
        <dbReference type="Proteomes" id="UP000195667"/>
    </source>
</evidence>
<dbReference type="InterPro" id="IPR007159">
    <property type="entry name" value="SpoVT-AbrB_dom"/>
</dbReference>
<proteinExistence type="predicted"/>
<name>A0A1R4H4V0_9GAMM</name>
<dbReference type="EMBL" id="FUKI01000069">
    <property type="protein sequence ID" value="SJM90850.1"/>
    <property type="molecule type" value="Genomic_DNA"/>
</dbReference>
<organism evidence="2 3">
    <name type="scientific">Crenothrix polyspora</name>
    <dbReference type="NCBI Taxonomy" id="360316"/>
    <lineage>
        <taxon>Bacteria</taxon>
        <taxon>Pseudomonadati</taxon>
        <taxon>Pseudomonadota</taxon>
        <taxon>Gammaproteobacteria</taxon>
        <taxon>Methylococcales</taxon>
        <taxon>Crenotrichaceae</taxon>
        <taxon>Crenothrix</taxon>
    </lineage>
</organism>
<dbReference type="SMART" id="SM00966">
    <property type="entry name" value="SpoVT_AbrB"/>
    <property type="match status" value="1"/>
</dbReference>
<protein>
    <recommendedName>
        <fullName evidence="1">SpoVT-AbrB domain-containing protein</fullName>
    </recommendedName>
</protein>
<dbReference type="RefSeq" id="WP_087142712.1">
    <property type="nucleotide sequence ID" value="NZ_FUKI01000069.1"/>
</dbReference>
<dbReference type="SUPFAM" id="SSF89447">
    <property type="entry name" value="AbrB/MazE/MraZ-like"/>
    <property type="match status" value="1"/>
</dbReference>
<dbReference type="AlphaFoldDB" id="A0A1R4H4V0"/>